<feature type="transmembrane region" description="Helical" evidence="1">
    <location>
        <begin position="46"/>
        <end position="71"/>
    </location>
</feature>
<dbReference type="EMBL" id="JAMPKX010000001">
    <property type="protein sequence ID" value="MEP0946111.1"/>
    <property type="molecule type" value="Genomic_DNA"/>
</dbReference>
<keyword evidence="1" id="KW-0472">Membrane</keyword>
<protein>
    <submittedName>
        <fullName evidence="2">Uncharacterized protein</fullName>
    </submittedName>
</protein>
<keyword evidence="3" id="KW-1185">Reference proteome</keyword>
<evidence type="ECO:0000256" key="1">
    <source>
        <dbReference type="SAM" id="Phobius"/>
    </source>
</evidence>
<feature type="transmembrane region" description="Helical" evidence="1">
    <location>
        <begin position="83"/>
        <end position="109"/>
    </location>
</feature>
<gene>
    <name evidence="2" type="ORF">NC992_04420</name>
</gene>
<dbReference type="Proteomes" id="UP001482513">
    <property type="component" value="Unassembled WGS sequence"/>
</dbReference>
<dbReference type="RefSeq" id="WP_348251250.1">
    <property type="nucleotide sequence ID" value="NZ_JAMPKX010000001.1"/>
</dbReference>
<organism evidence="2 3">
    <name type="scientific">Leptolyngbya subtilissima DQ-A4</name>
    <dbReference type="NCBI Taxonomy" id="2933933"/>
    <lineage>
        <taxon>Bacteria</taxon>
        <taxon>Bacillati</taxon>
        <taxon>Cyanobacteriota</taxon>
        <taxon>Cyanophyceae</taxon>
        <taxon>Leptolyngbyales</taxon>
        <taxon>Leptolyngbyaceae</taxon>
        <taxon>Leptolyngbya group</taxon>
        <taxon>Leptolyngbya</taxon>
    </lineage>
</organism>
<evidence type="ECO:0000313" key="2">
    <source>
        <dbReference type="EMBL" id="MEP0946111.1"/>
    </source>
</evidence>
<reference evidence="2 3" key="1">
    <citation type="submission" date="2022-04" db="EMBL/GenBank/DDBJ databases">
        <title>Positive selection, recombination, and allopatry shape intraspecific diversity of widespread and dominant cyanobacteria.</title>
        <authorList>
            <person name="Wei J."/>
            <person name="Shu W."/>
            <person name="Hu C."/>
        </authorList>
    </citation>
    <scope>NUCLEOTIDE SEQUENCE [LARGE SCALE GENOMIC DNA]</scope>
    <source>
        <strain evidence="2 3">DQ-A4</strain>
    </source>
</reference>
<sequence>MRRKTALMVLFTLTVMLIIGVILGFMPALMSSMMFADPKVLESPAAVTLVISVVTFPIICIVAVLLSWLVFLLPVFAHLRYRYLLACGLTTLPLINLATAAATLGWLFYFNDGLSW</sequence>
<name>A0ABV0K0U0_9CYAN</name>
<keyword evidence="1" id="KW-1133">Transmembrane helix</keyword>
<accession>A0ABV0K0U0</accession>
<comment type="caution">
    <text evidence="2">The sequence shown here is derived from an EMBL/GenBank/DDBJ whole genome shotgun (WGS) entry which is preliminary data.</text>
</comment>
<feature type="transmembrane region" description="Helical" evidence="1">
    <location>
        <begin position="7"/>
        <end position="26"/>
    </location>
</feature>
<proteinExistence type="predicted"/>
<keyword evidence="1" id="KW-0812">Transmembrane</keyword>
<evidence type="ECO:0000313" key="3">
    <source>
        <dbReference type="Proteomes" id="UP001482513"/>
    </source>
</evidence>